<name>A0A9Q3FSR4_9BASI</name>
<gene>
    <name evidence="2" type="ORF">O181_082511</name>
</gene>
<protein>
    <submittedName>
        <fullName evidence="2">Uncharacterized protein</fullName>
    </submittedName>
</protein>
<dbReference type="AlphaFoldDB" id="A0A9Q3FSR4"/>
<feature type="compositionally biased region" description="Basic and acidic residues" evidence="1">
    <location>
        <begin position="79"/>
        <end position="90"/>
    </location>
</feature>
<proteinExistence type="predicted"/>
<dbReference type="Proteomes" id="UP000765509">
    <property type="component" value="Unassembled WGS sequence"/>
</dbReference>
<comment type="caution">
    <text evidence="2">The sequence shown here is derived from an EMBL/GenBank/DDBJ whole genome shotgun (WGS) entry which is preliminary data.</text>
</comment>
<evidence type="ECO:0000256" key="1">
    <source>
        <dbReference type="SAM" id="MobiDB-lite"/>
    </source>
</evidence>
<sequence length="90" mass="10573">MPLSPEKEPSKIDVDGYTLRKEDMECSVDRNMQFKTFKNEFKEGTNLFGQFDIQQELNKPKPLHPEDKSSGEDYNNLNVKKEIDSRFKKT</sequence>
<organism evidence="2 3">
    <name type="scientific">Austropuccinia psidii MF-1</name>
    <dbReference type="NCBI Taxonomy" id="1389203"/>
    <lineage>
        <taxon>Eukaryota</taxon>
        <taxon>Fungi</taxon>
        <taxon>Dikarya</taxon>
        <taxon>Basidiomycota</taxon>
        <taxon>Pucciniomycotina</taxon>
        <taxon>Pucciniomycetes</taxon>
        <taxon>Pucciniales</taxon>
        <taxon>Sphaerophragmiaceae</taxon>
        <taxon>Austropuccinia</taxon>
    </lineage>
</organism>
<accession>A0A9Q3FSR4</accession>
<evidence type="ECO:0000313" key="3">
    <source>
        <dbReference type="Proteomes" id="UP000765509"/>
    </source>
</evidence>
<feature type="region of interest" description="Disordered" evidence="1">
    <location>
        <begin position="59"/>
        <end position="90"/>
    </location>
</feature>
<dbReference type="EMBL" id="AVOT02047488">
    <property type="protein sequence ID" value="MBW0542796.1"/>
    <property type="molecule type" value="Genomic_DNA"/>
</dbReference>
<reference evidence="2" key="1">
    <citation type="submission" date="2021-03" db="EMBL/GenBank/DDBJ databases">
        <title>Draft genome sequence of rust myrtle Austropuccinia psidii MF-1, a brazilian biotype.</title>
        <authorList>
            <person name="Quecine M.C."/>
            <person name="Pachon D.M.R."/>
            <person name="Bonatelli M.L."/>
            <person name="Correr F.H."/>
            <person name="Franceschini L.M."/>
            <person name="Leite T.F."/>
            <person name="Margarido G.R.A."/>
            <person name="Almeida C.A."/>
            <person name="Ferrarezi J.A."/>
            <person name="Labate C.A."/>
        </authorList>
    </citation>
    <scope>NUCLEOTIDE SEQUENCE</scope>
    <source>
        <strain evidence="2">MF-1</strain>
    </source>
</reference>
<keyword evidence="3" id="KW-1185">Reference proteome</keyword>
<evidence type="ECO:0000313" key="2">
    <source>
        <dbReference type="EMBL" id="MBW0542796.1"/>
    </source>
</evidence>